<dbReference type="Proteomes" id="UP000024635">
    <property type="component" value="Unassembled WGS sequence"/>
</dbReference>
<feature type="chain" id="PRO_5001491167" evidence="1">
    <location>
        <begin position="19"/>
        <end position="99"/>
    </location>
</feature>
<name>A0A016WUP8_9BILA</name>
<protein>
    <submittedName>
        <fullName evidence="2">Uncharacterized protein</fullName>
    </submittedName>
</protein>
<evidence type="ECO:0000313" key="2">
    <source>
        <dbReference type="EMBL" id="EYC42967.1"/>
    </source>
</evidence>
<dbReference type="EMBL" id="JARK01000109">
    <property type="protein sequence ID" value="EYC42967.1"/>
    <property type="molecule type" value="Genomic_DNA"/>
</dbReference>
<dbReference type="OrthoDB" id="5834672at2759"/>
<evidence type="ECO:0000313" key="3">
    <source>
        <dbReference type="Proteomes" id="UP000024635"/>
    </source>
</evidence>
<keyword evidence="1" id="KW-0732">Signal</keyword>
<comment type="caution">
    <text evidence="2">The sequence shown here is derived from an EMBL/GenBank/DDBJ whole genome shotgun (WGS) entry which is preliminary data.</text>
</comment>
<gene>
    <name evidence="2" type="primary">Acey_s0509.g2726</name>
    <name evidence="2" type="synonym">Acey-Y55F3BR.11</name>
    <name evidence="2" type="ORF">Y032_0509g2726</name>
</gene>
<proteinExistence type="predicted"/>
<reference evidence="3" key="1">
    <citation type="journal article" date="2015" name="Nat. Genet.">
        <title>The genome and transcriptome of the zoonotic hookworm Ancylostoma ceylanicum identify infection-specific gene families.</title>
        <authorList>
            <person name="Schwarz E.M."/>
            <person name="Hu Y."/>
            <person name="Antoshechkin I."/>
            <person name="Miller M.M."/>
            <person name="Sternberg P.W."/>
            <person name="Aroian R.V."/>
        </authorList>
    </citation>
    <scope>NUCLEOTIDE SEQUENCE</scope>
    <source>
        <strain evidence="3">HY135</strain>
    </source>
</reference>
<accession>A0A016WUP8</accession>
<sequence>MRHARLWLVMVTVPVLLGNPLRLESNPDVWFCSNTHIKQTIEATLSNPSLNQNVDEIQSYLESSLLPYFTENPGKWLVSVSKFHRVSGFSDMLTTLLKF</sequence>
<dbReference type="AlphaFoldDB" id="A0A016WUP8"/>
<dbReference type="STRING" id="53326.A0A016WUP8"/>
<evidence type="ECO:0000256" key="1">
    <source>
        <dbReference type="SAM" id="SignalP"/>
    </source>
</evidence>
<feature type="signal peptide" evidence="1">
    <location>
        <begin position="1"/>
        <end position="18"/>
    </location>
</feature>
<organism evidence="2 3">
    <name type="scientific">Ancylostoma ceylanicum</name>
    <dbReference type="NCBI Taxonomy" id="53326"/>
    <lineage>
        <taxon>Eukaryota</taxon>
        <taxon>Metazoa</taxon>
        <taxon>Ecdysozoa</taxon>
        <taxon>Nematoda</taxon>
        <taxon>Chromadorea</taxon>
        <taxon>Rhabditida</taxon>
        <taxon>Rhabditina</taxon>
        <taxon>Rhabditomorpha</taxon>
        <taxon>Strongyloidea</taxon>
        <taxon>Ancylostomatidae</taxon>
        <taxon>Ancylostomatinae</taxon>
        <taxon>Ancylostoma</taxon>
    </lineage>
</organism>
<keyword evidence="3" id="KW-1185">Reference proteome</keyword>